<dbReference type="InterPro" id="IPR037052">
    <property type="entry name" value="CheA-like_P2_sf"/>
</dbReference>
<dbReference type="AlphaFoldDB" id="A0A3S2TZ30"/>
<dbReference type="SMART" id="SM01231">
    <property type="entry name" value="H-kinase_dim"/>
    <property type="match status" value="1"/>
</dbReference>
<organism evidence="16 17">
    <name type="scientific">Niallia taxi</name>
    <dbReference type="NCBI Taxonomy" id="2499688"/>
    <lineage>
        <taxon>Bacteria</taxon>
        <taxon>Bacillati</taxon>
        <taxon>Bacillota</taxon>
        <taxon>Bacilli</taxon>
        <taxon>Bacillales</taxon>
        <taxon>Bacillaceae</taxon>
        <taxon>Niallia</taxon>
    </lineage>
</organism>
<evidence type="ECO:0000259" key="14">
    <source>
        <dbReference type="PROSITE" id="PS50851"/>
    </source>
</evidence>
<dbReference type="SUPFAM" id="SSF50341">
    <property type="entry name" value="CheW-like"/>
    <property type="match status" value="1"/>
</dbReference>
<evidence type="ECO:0000256" key="8">
    <source>
        <dbReference type="ARBA" id="ARBA00022777"/>
    </source>
</evidence>
<evidence type="ECO:0000256" key="1">
    <source>
        <dbReference type="ARBA" id="ARBA00000085"/>
    </source>
</evidence>
<dbReference type="SUPFAM" id="SSF47384">
    <property type="entry name" value="Homodimeric domain of signal transducing histidine kinase"/>
    <property type="match status" value="1"/>
</dbReference>
<feature type="modified residue" description="Phosphohistidine" evidence="11">
    <location>
        <position position="46"/>
    </location>
</feature>
<dbReference type="Pfam" id="PF02518">
    <property type="entry name" value="HATPase_c"/>
    <property type="match status" value="1"/>
</dbReference>
<dbReference type="SUPFAM" id="SSF47226">
    <property type="entry name" value="Histidine-containing phosphotransfer domain, HPT domain"/>
    <property type="match status" value="1"/>
</dbReference>
<evidence type="ECO:0000256" key="2">
    <source>
        <dbReference type="ARBA" id="ARBA00012438"/>
    </source>
</evidence>
<dbReference type="Gene3D" id="1.20.120.160">
    <property type="entry name" value="HPT domain"/>
    <property type="match status" value="1"/>
</dbReference>
<dbReference type="Gene3D" id="3.30.565.10">
    <property type="entry name" value="Histidine kinase-like ATPase, C-terminal domain"/>
    <property type="match status" value="1"/>
</dbReference>
<dbReference type="InterPro" id="IPR036641">
    <property type="entry name" value="HPT_dom_sf"/>
</dbReference>
<dbReference type="GO" id="GO:0005524">
    <property type="term" value="F:ATP binding"/>
    <property type="evidence" value="ECO:0007669"/>
    <property type="project" value="UniProtKB-KW"/>
</dbReference>
<dbReference type="InterPro" id="IPR051315">
    <property type="entry name" value="Bact_Chemotaxis_CheA"/>
</dbReference>
<evidence type="ECO:0000256" key="7">
    <source>
        <dbReference type="ARBA" id="ARBA00022741"/>
    </source>
</evidence>
<dbReference type="GO" id="GO:0005737">
    <property type="term" value="C:cytoplasm"/>
    <property type="evidence" value="ECO:0007669"/>
    <property type="project" value="InterPro"/>
</dbReference>
<dbReference type="InterPro" id="IPR035891">
    <property type="entry name" value="CheY-binding_CheA"/>
</dbReference>
<dbReference type="Pfam" id="PF01627">
    <property type="entry name" value="Hpt"/>
    <property type="match status" value="1"/>
</dbReference>
<dbReference type="InterPro" id="IPR036890">
    <property type="entry name" value="HATPase_C_sf"/>
</dbReference>
<dbReference type="SMART" id="SM00387">
    <property type="entry name" value="HATPase_c"/>
    <property type="match status" value="1"/>
</dbReference>
<dbReference type="Pfam" id="PF01584">
    <property type="entry name" value="CheW"/>
    <property type="match status" value="1"/>
</dbReference>
<dbReference type="InterPro" id="IPR036097">
    <property type="entry name" value="HisK_dim/P_sf"/>
</dbReference>
<accession>A0A3S2TZ30</accession>
<dbReference type="RefSeq" id="WP_127734550.1">
    <property type="nucleotide sequence ID" value="NZ_CP196002.1"/>
</dbReference>
<dbReference type="InterPro" id="IPR008207">
    <property type="entry name" value="Sig_transdc_His_kin_Hpt_dom"/>
</dbReference>
<comment type="caution">
    <text evidence="16">The sequence shown here is derived from an EMBL/GenBank/DDBJ whole genome shotgun (WGS) entry which is preliminary data.</text>
</comment>
<protein>
    <recommendedName>
        <fullName evidence="3">Chemotaxis protein CheA</fullName>
        <ecNumber evidence="2">2.7.13.3</ecNumber>
    </recommendedName>
</protein>
<feature type="domain" description="Histidine kinase" evidence="13">
    <location>
        <begin position="295"/>
        <end position="545"/>
    </location>
</feature>
<dbReference type="InterPro" id="IPR010808">
    <property type="entry name" value="CheA_P2-bd"/>
</dbReference>
<dbReference type="InterPro" id="IPR036061">
    <property type="entry name" value="CheW-like_dom_sf"/>
</dbReference>
<dbReference type="Pfam" id="PF07194">
    <property type="entry name" value="P2"/>
    <property type="match status" value="1"/>
</dbReference>
<dbReference type="SMART" id="SM00073">
    <property type="entry name" value="HPT"/>
    <property type="match status" value="1"/>
</dbReference>
<dbReference type="PANTHER" id="PTHR43395">
    <property type="entry name" value="SENSOR HISTIDINE KINASE CHEA"/>
    <property type="match status" value="1"/>
</dbReference>
<evidence type="ECO:0000256" key="5">
    <source>
        <dbReference type="ARBA" id="ARBA00022553"/>
    </source>
</evidence>
<evidence type="ECO:0000313" key="16">
    <source>
        <dbReference type="EMBL" id="RVT67081.1"/>
    </source>
</evidence>
<dbReference type="FunFam" id="3.30.565.10:FF:000016">
    <property type="entry name" value="Chemotaxis protein CheA, putative"/>
    <property type="match status" value="1"/>
</dbReference>
<dbReference type="Gene3D" id="2.30.30.40">
    <property type="entry name" value="SH3 Domains"/>
    <property type="match status" value="1"/>
</dbReference>
<keyword evidence="17" id="KW-1185">Reference proteome</keyword>
<name>A0A3S2TZ30_9BACI</name>
<keyword evidence="9" id="KW-0067">ATP-binding</keyword>
<dbReference type="PROSITE" id="PS50109">
    <property type="entry name" value="HIS_KIN"/>
    <property type="match status" value="1"/>
</dbReference>
<dbReference type="CDD" id="cd16916">
    <property type="entry name" value="HATPase_CheA-like"/>
    <property type="match status" value="1"/>
</dbReference>
<dbReference type="Gene3D" id="3.30.70.1110">
    <property type="entry name" value="Histidine kinase CheA-like, P2 response regulator-binding domain"/>
    <property type="match status" value="1"/>
</dbReference>
<sequence length="677" mass="74839">MEMSQYLEVFIEESKEHLQTCNEQLLELEKNPENLQIVNEIFRSAHTLKGMSATMGYEDLASLTHQMENVLDAIRNEKISVTPEVLDVIFLAVDDLEAMVESIASGGDGKRNVEDVVKKLVAIESGEAFVETAANQTATAVAEVSLTGSSYDEFEITVMQQSKEQGFNTYEIEISLSQNCLLKAARVFMIFEALESLGEVIKSNPPVEELEEEKFEYSFLVTIISKEEPSTIEARIMKVSEVEKVNVNSFSASELSVEQVTEEEAAPQAQESSVPVQPAAAPKKEEEKPAVVAKQSSKTIRVNIERLDILMNLFEELVIDRGRLDQISQDLQVQELHETVERMSRITGDLQNIILNMRMVPVETVFNRFPRMVRQLARDLNKKINLEIIGAETELDRTVIDEIGDPLVHLIRNALDHGVESPEVRRANGKNEEGTVVLRAYHSGNHVFIELEDDGAGINKEKVLQKALSKGIITQETANSLTDSQIAELILASGFSTADKISDISGRGVGLDVVKSTIESLGGTITIESQEGKGSLFSIQLPLTLSIISVMLVEIQQEKYAIPLSSIIETAIVNKQDVLQAHNQTVIDFRGKVVPLLFLKDIFEVPETKEEEEFYSVVIVRKGEKLAGFVVDSFIGQQEVVLKSLGNYLANAFAISGATILGDGQVALIVDCNALIK</sequence>
<dbReference type="PANTHER" id="PTHR43395:SF1">
    <property type="entry name" value="CHEMOTAXIS PROTEIN CHEA"/>
    <property type="match status" value="1"/>
</dbReference>
<dbReference type="InterPro" id="IPR002545">
    <property type="entry name" value="CheW-lke_dom"/>
</dbReference>
<dbReference type="Gene3D" id="1.10.287.560">
    <property type="entry name" value="Histidine kinase CheA-like, homodimeric domain"/>
    <property type="match status" value="1"/>
</dbReference>
<evidence type="ECO:0000256" key="6">
    <source>
        <dbReference type="ARBA" id="ARBA00022679"/>
    </source>
</evidence>
<dbReference type="InterPro" id="IPR003594">
    <property type="entry name" value="HATPase_dom"/>
</dbReference>
<evidence type="ECO:0000256" key="12">
    <source>
        <dbReference type="SAM" id="MobiDB-lite"/>
    </source>
</evidence>
<keyword evidence="4" id="KW-0145">Chemotaxis</keyword>
<dbReference type="CDD" id="cd00088">
    <property type="entry name" value="HPT"/>
    <property type="match status" value="1"/>
</dbReference>
<reference evidence="16 17" key="1">
    <citation type="submission" date="2019-01" db="EMBL/GenBank/DDBJ databases">
        <title>Bacillus sp. M5HDSG1-1, whole genome shotgun sequence.</title>
        <authorList>
            <person name="Tuo L."/>
        </authorList>
    </citation>
    <scope>NUCLEOTIDE SEQUENCE [LARGE SCALE GENOMIC DNA]</scope>
    <source>
        <strain evidence="16 17">M5HDSG1-1</strain>
    </source>
</reference>
<evidence type="ECO:0000256" key="3">
    <source>
        <dbReference type="ARBA" id="ARBA00021495"/>
    </source>
</evidence>
<feature type="region of interest" description="Disordered" evidence="12">
    <location>
        <begin position="258"/>
        <end position="292"/>
    </location>
</feature>
<dbReference type="InterPro" id="IPR005467">
    <property type="entry name" value="His_kinase_dom"/>
</dbReference>
<gene>
    <name evidence="16" type="ORF">EM808_00965</name>
</gene>
<evidence type="ECO:0000313" key="17">
    <source>
        <dbReference type="Proteomes" id="UP000288024"/>
    </source>
</evidence>
<comment type="catalytic activity">
    <reaction evidence="1">
        <text>ATP + protein L-histidine = ADP + protein N-phospho-L-histidine.</text>
        <dbReference type="EC" id="2.7.13.3"/>
    </reaction>
</comment>
<dbReference type="EC" id="2.7.13.3" evidence="2"/>
<dbReference type="SUPFAM" id="SSF55874">
    <property type="entry name" value="ATPase domain of HSP90 chaperone/DNA topoisomerase II/histidine kinase"/>
    <property type="match status" value="1"/>
</dbReference>
<dbReference type="SMART" id="SM00260">
    <property type="entry name" value="CheW"/>
    <property type="match status" value="1"/>
</dbReference>
<feature type="domain" description="HPt" evidence="15">
    <location>
        <begin position="1"/>
        <end position="103"/>
    </location>
</feature>
<keyword evidence="5 11" id="KW-0597">Phosphoprotein</keyword>
<keyword evidence="8" id="KW-0418">Kinase</keyword>
<keyword evidence="10" id="KW-0902">Two-component regulatory system</keyword>
<dbReference type="GO" id="GO:0006935">
    <property type="term" value="P:chemotaxis"/>
    <property type="evidence" value="ECO:0007669"/>
    <property type="project" value="UniProtKB-KW"/>
</dbReference>
<dbReference type="PRINTS" id="PR00344">
    <property type="entry name" value="BCTRLSENSOR"/>
</dbReference>
<dbReference type="InterPro" id="IPR037006">
    <property type="entry name" value="CheA-like_homodim_sf"/>
</dbReference>
<dbReference type="PROSITE" id="PS50851">
    <property type="entry name" value="CHEW"/>
    <property type="match status" value="1"/>
</dbReference>
<keyword evidence="6" id="KW-0808">Transferase</keyword>
<dbReference type="PROSITE" id="PS50894">
    <property type="entry name" value="HPT"/>
    <property type="match status" value="1"/>
</dbReference>
<feature type="domain" description="CheW-like" evidence="14">
    <location>
        <begin position="547"/>
        <end position="677"/>
    </location>
</feature>
<evidence type="ECO:0000256" key="4">
    <source>
        <dbReference type="ARBA" id="ARBA00022500"/>
    </source>
</evidence>
<feature type="compositionally biased region" description="Low complexity" evidence="12">
    <location>
        <begin position="266"/>
        <end position="281"/>
    </location>
</feature>
<dbReference type="InterPro" id="IPR004358">
    <property type="entry name" value="Sig_transdc_His_kin-like_C"/>
</dbReference>
<keyword evidence="7" id="KW-0547">Nucleotide-binding</keyword>
<dbReference type="EMBL" id="RZTZ01000001">
    <property type="protein sequence ID" value="RVT67081.1"/>
    <property type="molecule type" value="Genomic_DNA"/>
</dbReference>
<proteinExistence type="predicted"/>
<evidence type="ECO:0000256" key="9">
    <source>
        <dbReference type="ARBA" id="ARBA00022840"/>
    </source>
</evidence>
<evidence type="ECO:0000256" key="10">
    <source>
        <dbReference type="ARBA" id="ARBA00023012"/>
    </source>
</evidence>
<evidence type="ECO:0000259" key="13">
    <source>
        <dbReference type="PROSITE" id="PS50109"/>
    </source>
</evidence>
<evidence type="ECO:0000256" key="11">
    <source>
        <dbReference type="PROSITE-ProRule" id="PRU00110"/>
    </source>
</evidence>
<dbReference type="Proteomes" id="UP000288024">
    <property type="component" value="Unassembled WGS sequence"/>
</dbReference>
<dbReference type="Pfam" id="PF02895">
    <property type="entry name" value="H-kinase_dim"/>
    <property type="match status" value="1"/>
</dbReference>
<dbReference type="SUPFAM" id="SSF55052">
    <property type="entry name" value="CheY-binding domain of CheA"/>
    <property type="match status" value="1"/>
</dbReference>
<dbReference type="FunFam" id="2.30.30.40:FF:000048">
    <property type="entry name" value="Chemotaxis protein CheA, putative"/>
    <property type="match status" value="1"/>
</dbReference>
<dbReference type="GO" id="GO:0000155">
    <property type="term" value="F:phosphorelay sensor kinase activity"/>
    <property type="evidence" value="ECO:0007669"/>
    <property type="project" value="InterPro"/>
</dbReference>
<dbReference type="CDD" id="cd00731">
    <property type="entry name" value="CheA_reg"/>
    <property type="match status" value="1"/>
</dbReference>
<evidence type="ECO:0000259" key="15">
    <source>
        <dbReference type="PROSITE" id="PS50894"/>
    </source>
</evidence>
<dbReference type="InterPro" id="IPR004105">
    <property type="entry name" value="CheA-like_dim"/>
</dbReference>